<dbReference type="PANTHER" id="PTHR46112">
    <property type="entry name" value="AMINOPEPTIDASE"/>
    <property type="match status" value="1"/>
</dbReference>
<keyword evidence="8" id="KW-1185">Reference proteome</keyword>
<dbReference type="GO" id="GO:0046872">
    <property type="term" value="F:metal ion binding"/>
    <property type="evidence" value="ECO:0007669"/>
    <property type="project" value="UniProtKB-KW"/>
</dbReference>
<dbReference type="SUPFAM" id="SSF55920">
    <property type="entry name" value="Creatinase/aminopeptidase"/>
    <property type="match status" value="1"/>
</dbReference>
<dbReference type="Pfam" id="PF00557">
    <property type="entry name" value="Peptidase_M24"/>
    <property type="match status" value="1"/>
</dbReference>
<dbReference type="InterPro" id="IPR000994">
    <property type="entry name" value="Pept_M24"/>
</dbReference>
<dbReference type="EMBL" id="LSZQ01000028">
    <property type="protein sequence ID" value="KXU36872.1"/>
    <property type="molecule type" value="Genomic_DNA"/>
</dbReference>
<keyword evidence="2 5" id="KW-0479">Metal-binding</keyword>
<dbReference type="InterPro" id="IPR036005">
    <property type="entry name" value="Creatinase/aminopeptidase-like"/>
</dbReference>
<comment type="caution">
    <text evidence="7">The sequence shown here is derived from an EMBL/GenBank/DDBJ whole genome shotgun (WGS) entry which is preliminary data.</text>
</comment>
<proteinExistence type="inferred from homology"/>
<evidence type="ECO:0000313" key="7">
    <source>
        <dbReference type="EMBL" id="KXU36872.1"/>
    </source>
</evidence>
<protein>
    <submittedName>
        <fullName evidence="7">Peptidase M24</fullName>
    </submittedName>
</protein>
<dbReference type="GO" id="GO:0008237">
    <property type="term" value="F:metallopeptidase activity"/>
    <property type="evidence" value="ECO:0007669"/>
    <property type="project" value="UniProtKB-KW"/>
</dbReference>
<evidence type="ECO:0000256" key="3">
    <source>
        <dbReference type="ARBA" id="ARBA00022801"/>
    </source>
</evidence>
<evidence type="ECO:0000256" key="1">
    <source>
        <dbReference type="ARBA" id="ARBA00022670"/>
    </source>
</evidence>
<dbReference type="InterPro" id="IPR001131">
    <property type="entry name" value="Peptidase_M24B_aminopep-P_CS"/>
</dbReference>
<dbReference type="PANTHER" id="PTHR46112:SF2">
    <property type="entry name" value="XAA-PRO AMINOPEPTIDASE P-RELATED"/>
    <property type="match status" value="1"/>
</dbReference>
<reference evidence="8" key="1">
    <citation type="submission" date="2016-02" db="EMBL/GenBank/DDBJ databases">
        <authorList>
            <person name="Sanders J.G."/>
            <person name="Lin J.Y."/>
            <person name="Wertz J.T."/>
            <person name="Russell J.A."/>
            <person name="Moreau C.S."/>
            <person name="Powell S."/>
        </authorList>
    </citation>
    <scope>NUCLEOTIDE SEQUENCE [LARGE SCALE GENOMIC DNA]</scope>
    <source>
        <strain evidence="8">CAG34</strain>
    </source>
</reference>
<name>A0A139SQR0_9BACT</name>
<accession>A0A139SQR0</accession>
<feature type="domain" description="Peptidase M24" evidence="6">
    <location>
        <begin position="162"/>
        <end position="380"/>
    </location>
</feature>
<evidence type="ECO:0000256" key="5">
    <source>
        <dbReference type="RuleBase" id="RU000590"/>
    </source>
</evidence>
<gene>
    <name evidence="7" type="ORF">AXK11_03400</name>
</gene>
<keyword evidence="3" id="KW-0378">Hydrolase</keyword>
<dbReference type="STRING" id="1548207.AXK11_03400"/>
<comment type="similarity">
    <text evidence="5">Belongs to the peptidase M24B family.</text>
</comment>
<dbReference type="InterPro" id="IPR050659">
    <property type="entry name" value="Peptidase_M24B"/>
</dbReference>
<dbReference type="GO" id="GO:0006508">
    <property type="term" value="P:proteolysis"/>
    <property type="evidence" value="ECO:0007669"/>
    <property type="project" value="UniProtKB-KW"/>
</dbReference>
<evidence type="ECO:0000256" key="4">
    <source>
        <dbReference type="ARBA" id="ARBA00023049"/>
    </source>
</evidence>
<evidence type="ECO:0000259" key="6">
    <source>
        <dbReference type="Pfam" id="PF00557"/>
    </source>
</evidence>
<dbReference type="PROSITE" id="PS00491">
    <property type="entry name" value="PROLINE_PEPTIDASE"/>
    <property type="match status" value="1"/>
</dbReference>
<sequence length="398" mass="43296">MATKPQPAAARKKQVRARASSPLPALLYTDTGTSADQLYFSRGVQVHDPFIAFEAAGKRCTVQSALEFGRVKKSRCFDEVLPLEEWVERAWKAFPGRAIPPGPAEIIATLAKAKRLSGFRVSSEFPAGLFVKLRELGLQIDIAEGPLFPEREIKTPKEAAAIREGNRLSSVGFSVVEDILRRAKIRGQQLIFENQPLSSERLQLAIRAAILNEGGRADDVIAAGGDQACDPHECGHGPLRAHELIIVDIFPRVMKTGYWGDMTRTYLKGRASEAQRRLVATVAEAQRAGIATVRAGVDGAQVHQRVLDTFAAAGYETRRSAKGSVGFFHGTGHGVGLAVHEAPRVNTQPYTLKQGSVITVEPGLYYPGLGGCRIEDVVQVGARGAKLLSSHPYDWEIR</sequence>
<keyword evidence="4" id="KW-0482">Metalloprotease</keyword>
<dbReference type="AlphaFoldDB" id="A0A139SQR0"/>
<evidence type="ECO:0000256" key="2">
    <source>
        <dbReference type="ARBA" id="ARBA00022723"/>
    </source>
</evidence>
<organism evidence="7 8">
    <name type="scientific">Cephaloticoccus primus</name>
    <dbReference type="NCBI Taxonomy" id="1548207"/>
    <lineage>
        <taxon>Bacteria</taxon>
        <taxon>Pseudomonadati</taxon>
        <taxon>Verrucomicrobiota</taxon>
        <taxon>Opitutia</taxon>
        <taxon>Opitutales</taxon>
        <taxon>Opitutaceae</taxon>
        <taxon>Cephaloticoccus</taxon>
    </lineage>
</organism>
<dbReference type="Proteomes" id="UP000070058">
    <property type="component" value="Unassembled WGS sequence"/>
</dbReference>
<dbReference type="Gene3D" id="3.90.230.10">
    <property type="entry name" value="Creatinase/methionine aminopeptidase superfamily"/>
    <property type="match status" value="1"/>
</dbReference>
<evidence type="ECO:0000313" key="8">
    <source>
        <dbReference type="Proteomes" id="UP000070058"/>
    </source>
</evidence>
<keyword evidence="1" id="KW-0645">Protease</keyword>